<feature type="binding site" evidence="3">
    <location>
        <position position="126"/>
    </location>
    <ligand>
        <name>Zn(2+)</name>
        <dbReference type="ChEBI" id="CHEBI:29105"/>
    </ligand>
</feature>
<dbReference type="InterPro" id="IPR002124">
    <property type="entry name" value="Cyt_c_oxidase_su5b"/>
</dbReference>
<gene>
    <name evidence="6" type="primary">ORF73679</name>
</gene>
<evidence type="ECO:0000256" key="1">
    <source>
        <dbReference type="ARBA" id="ARBA00022723"/>
    </source>
</evidence>
<evidence type="ECO:0008006" key="7">
    <source>
        <dbReference type="Google" id="ProtNLM"/>
    </source>
</evidence>
<evidence type="ECO:0000256" key="5">
    <source>
        <dbReference type="SAM" id="MobiDB-lite"/>
    </source>
</evidence>
<dbReference type="PANTHER" id="PTHR10122">
    <property type="entry name" value="CYTOCHROME C OXIDASE SUBUNIT 5B, MITOCHONDRIAL"/>
    <property type="match status" value="1"/>
</dbReference>
<dbReference type="GO" id="GO:0046872">
    <property type="term" value="F:metal ion binding"/>
    <property type="evidence" value="ECO:0007669"/>
    <property type="project" value="UniProtKB-KW"/>
</dbReference>
<feature type="binding site" evidence="3">
    <location>
        <position position="124"/>
    </location>
    <ligand>
        <name>Zn(2+)</name>
        <dbReference type="ChEBI" id="CHEBI:29105"/>
    </ligand>
</feature>
<dbReference type="EMBL" id="HACG01023461">
    <property type="protein sequence ID" value="CEK70326.1"/>
    <property type="molecule type" value="Transcribed_RNA"/>
</dbReference>
<evidence type="ECO:0000256" key="3">
    <source>
        <dbReference type="PIRSR" id="PIRSR602124-1"/>
    </source>
</evidence>
<dbReference type="PROSITE" id="PS51359">
    <property type="entry name" value="COX5B_2"/>
    <property type="match status" value="1"/>
</dbReference>
<accession>A0A0B6ZR72</accession>
<keyword evidence="2 3" id="KW-0862">Zinc</keyword>
<feature type="modified residue" description="N6-acetyllysine" evidence="4">
    <location>
        <position position="79"/>
    </location>
</feature>
<dbReference type="GO" id="GO:0045277">
    <property type="term" value="C:respiratory chain complex IV"/>
    <property type="evidence" value="ECO:0007669"/>
    <property type="project" value="InterPro"/>
</dbReference>
<proteinExistence type="predicted"/>
<feature type="region of interest" description="Disordered" evidence="5">
    <location>
        <begin position="24"/>
        <end position="51"/>
    </location>
</feature>
<reference evidence="6" key="1">
    <citation type="submission" date="2014-12" db="EMBL/GenBank/DDBJ databases">
        <title>Insight into the proteome of Arion vulgaris.</title>
        <authorList>
            <person name="Aradska J."/>
            <person name="Bulat T."/>
            <person name="Smidak R."/>
            <person name="Sarate P."/>
            <person name="Gangsoo J."/>
            <person name="Sialana F."/>
            <person name="Bilban M."/>
            <person name="Lubec G."/>
        </authorList>
    </citation>
    <scope>NUCLEOTIDE SEQUENCE</scope>
    <source>
        <tissue evidence="6">Skin</tissue>
    </source>
</reference>
<evidence type="ECO:0000256" key="2">
    <source>
        <dbReference type="ARBA" id="ARBA00022833"/>
    </source>
</evidence>
<keyword evidence="1 3" id="KW-0479">Metal-binding</keyword>
<dbReference type="Pfam" id="PF01215">
    <property type="entry name" value="COX5B"/>
    <property type="match status" value="1"/>
</dbReference>
<dbReference type="CDD" id="cd00924">
    <property type="entry name" value="Cyt_c_Oxidase_Vb"/>
    <property type="match status" value="1"/>
</dbReference>
<sequence>MAATLWRTTSSILRRPFSLASIRCSSGPPSKAEDVHKGKVPTEGLEMPDDIGHSVGLERSEILARETGNDDPFELKVFKRSKGTFEEPTIFTSPNSKRMIGCVCEEESLCVNWMYVHKGEPKRCECGYWFKLIDSPHGHGAEKH</sequence>
<name>A0A0B6ZR72_9EUPU</name>
<dbReference type="SUPFAM" id="SSF57802">
    <property type="entry name" value="Rubredoxin-like"/>
    <property type="match status" value="1"/>
</dbReference>
<dbReference type="GO" id="GO:0006123">
    <property type="term" value="P:mitochondrial electron transport, cytochrome c to oxygen"/>
    <property type="evidence" value="ECO:0007669"/>
    <property type="project" value="InterPro"/>
</dbReference>
<organism evidence="6">
    <name type="scientific">Arion vulgaris</name>
    <dbReference type="NCBI Taxonomy" id="1028688"/>
    <lineage>
        <taxon>Eukaryota</taxon>
        <taxon>Metazoa</taxon>
        <taxon>Spiralia</taxon>
        <taxon>Lophotrochozoa</taxon>
        <taxon>Mollusca</taxon>
        <taxon>Gastropoda</taxon>
        <taxon>Heterobranchia</taxon>
        <taxon>Euthyneura</taxon>
        <taxon>Panpulmonata</taxon>
        <taxon>Eupulmonata</taxon>
        <taxon>Stylommatophora</taxon>
        <taxon>Helicina</taxon>
        <taxon>Arionoidea</taxon>
        <taxon>Arionidae</taxon>
        <taxon>Arion</taxon>
    </lineage>
</organism>
<evidence type="ECO:0000313" key="6">
    <source>
        <dbReference type="EMBL" id="CEK70326.1"/>
    </source>
</evidence>
<feature type="binding site" evidence="3">
    <location>
        <position position="102"/>
    </location>
    <ligand>
        <name>Zn(2+)</name>
        <dbReference type="ChEBI" id="CHEBI:29105"/>
    </ligand>
</feature>
<feature type="binding site" evidence="3">
    <location>
        <position position="104"/>
    </location>
    <ligand>
        <name>Zn(2+)</name>
        <dbReference type="ChEBI" id="CHEBI:29105"/>
    </ligand>
</feature>
<protein>
    <recommendedName>
        <fullName evidence="7">Cytochrome c oxidase subunit 5B, mitochondrial</fullName>
    </recommendedName>
</protein>
<dbReference type="PANTHER" id="PTHR10122:SF0">
    <property type="entry name" value="CYTOCHROME C OXIDASE SUBUNIT 5B, ISOFORM A-RELATED"/>
    <property type="match status" value="1"/>
</dbReference>
<feature type="modified residue" description="N6-acetyllysine" evidence="4">
    <location>
        <position position="97"/>
    </location>
</feature>
<feature type="modified residue" description="N6-acetyllysine" evidence="4">
    <location>
        <position position="131"/>
    </location>
</feature>
<dbReference type="FunFam" id="2.60.11.10:FF:000004">
    <property type="entry name" value="Cytochrome c oxidase subunit 5B"/>
    <property type="match status" value="1"/>
</dbReference>
<dbReference type="AlphaFoldDB" id="A0A0B6ZR72"/>
<evidence type="ECO:0000256" key="4">
    <source>
        <dbReference type="PIRSR" id="PIRSR602124-3"/>
    </source>
</evidence>
<dbReference type="Gene3D" id="2.60.11.10">
    <property type="entry name" value="Cytochrome c oxidase, subunit Vb"/>
    <property type="match status" value="1"/>
</dbReference>
<dbReference type="InterPro" id="IPR036972">
    <property type="entry name" value="Cyt_c_oxidase_su5b_sf"/>
</dbReference>
<dbReference type="GO" id="GO:0005740">
    <property type="term" value="C:mitochondrial envelope"/>
    <property type="evidence" value="ECO:0007669"/>
    <property type="project" value="InterPro"/>
</dbReference>